<evidence type="ECO:0000256" key="1">
    <source>
        <dbReference type="ARBA" id="ARBA00007698"/>
    </source>
</evidence>
<dbReference type="GO" id="GO:0003735">
    <property type="term" value="F:structural constituent of ribosome"/>
    <property type="evidence" value="ECO:0007669"/>
    <property type="project" value="InterPro"/>
</dbReference>
<keyword evidence="5 7" id="KW-0687">Ribonucleoprotein</keyword>
<comment type="subcellular location">
    <subcellularLocation>
        <location evidence="7">Plastid</location>
        <location evidence="7">Chloroplast</location>
    </subcellularLocation>
</comment>
<keyword evidence="3 7" id="KW-0694">RNA-binding</keyword>
<dbReference type="GO" id="GO:0005840">
    <property type="term" value="C:ribosome"/>
    <property type="evidence" value="ECO:0007669"/>
    <property type="project" value="UniProtKB-KW"/>
</dbReference>
<keyword evidence="4 7" id="KW-0689">Ribosomal protein</keyword>
<dbReference type="Gene3D" id="1.10.1900.20">
    <property type="entry name" value="Ribosomal protein L20"/>
    <property type="match status" value="1"/>
</dbReference>
<geneLocation type="chloroplast" evidence="10"/>
<dbReference type="InterPro" id="IPR035566">
    <property type="entry name" value="Ribosomal_protein_bL20_C"/>
</dbReference>
<proteinExistence type="inferred from homology"/>
<dbReference type="GO" id="GO:0000027">
    <property type="term" value="P:ribosomal large subunit assembly"/>
    <property type="evidence" value="ECO:0007669"/>
    <property type="project" value="UniProtKB-UniRule"/>
</dbReference>
<dbReference type="RefSeq" id="YP_009184616.1">
    <property type="nucleotide sequence ID" value="NC_028579.1"/>
</dbReference>
<evidence type="ECO:0000256" key="4">
    <source>
        <dbReference type="ARBA" id="ARBA00022980"/>
    </source>
</evidence>
<dbReference type="GO" id="GO:0009507">
    <property type="term" value="C:chloroplast"/>
    <property type="evidence" value="ECO:0007669"/>
    <property type="project" value="UniProtKB-SubCell"/>
</dbReference>
<comment type="function">
    <text evidence="7 9">Binds directly to 23S ribosomal RNA and is necessary for the in vitro assembly process of the 50S ribosomal subunit. It is not involved in the protein synthesizing functions of that subunit.</text>
</comment>
<gene>
    <name evidence="7 10" type="primary">rpl20</name>
</gene>
<dbReference type="GeneID" id="26378283"/>
<evidence type="ECO:0000256" key="7">
    <source>
        <dbReference type="HAMAP-Rule" id="MF_00382"/>
    </source>
</evidence>
<keyword evidence="10" id="KW-0934">Plastid</keyword>
<evidence type="ECO:0000256" key="3">
    <source>
        <dbReference type="ARBA" id="ARBA00022884"/>
    </source>
</evidence>
<sequence length="115" mass="13629">MTRVKRGNVSRKRHKKVLALTKGFRGSASTLFRTANQQKMKALRYAYVGRRQKKRDFRRLWIARINAGIRHYGMNYSEFIHLMKRSSILLNRKVVAQLLICDPQAFMEFMTQLPK</sequence>
<evidence type="ECO:0000256" key="6">
    <source>
        <dbReference type="ARBA" id="ARBA00035295"/>
    </source>
</evidence>
<evidence type="ECO:0000256" key="2">
    <source>
        <dbReference type="ARBA" id="ARBA00022730"/>
    </source>
</evidence>
<organism evidence="10">
    <name type="scientific">Mychonastes jurisii</name>
    <name type="common">Chlorophycean green alga</name>
    <name type="synonym">Pseudodictyosphaerium jurisii</name>
    <dbReference type="NCBI Taxonomy" id="797708"/>
    <lineage>
        <taxon>Eukaryota</taxon>
        <taxon>Viridiplantae</taxon>
        <taxon>Chlorophyta</taxon>
        <taxon>core chlorophytes</taxon>
        <taxon>Chlorophyceae</taxon>
        <taxon>CS clade</taxon>
        <taxon>Sphaeropleales</taxon>
        <taxon>Mychonastaceae</taxon>
        <taxon>Mychonastes</taxon>
    </lineage>
</organism>
<reference evidence="10" key="1">
    <citation type="journal article" date="2015" name="BMC Evol. Biol.">
        <title>Chloroplast phylogenomic analysis of chlorophyte green algae identifies a novel lineage sister to the Sphaeropleales (Chlorophyceae).</title>
        <authorList>
            <person name="Lemieux C."/>
            <person name="Vincent A.T."/>
            <person name="Labarre A."/>
            <person name="Otis C."/>
            <person name="Turmel M."/>
        </authorList>
    </citation>
    <scope>NUCLEOTIDE SEQUENCE</scope>
</reference>
<dbReference type="PROSITE" id="PS00937">
    <property type="entry name" value="RIBOSOMAL_L20"/>
    <property type="match status" value="1"/>
</dbReference>
<dbReference type="PANTHER" id="PTHR10986">
    <property type="entry name" value="39S RIBOSOMAL PROTEIN L20"/>
    <property type="match status" value="1"/>
</dbReference>
<dbReference type="FunFam" id="1.10.1900.20:FF:000001">
    <property type="entry name" value="50S ribosomal protein L20"/>
    <property type="match status" value="1"/>
</dbReference>
<dbReference type="Pfam" id="PF00453">
    <property type="entry name" value="Ribosomal_L20"/>
    <property type="match status" value="1"/>
</dbReference>
<evidence type="ECO:0000313" key="10">
    <source>
        <dbReference type="EMBL" id="ALO62733.1"/>
    </source>
</evidence>
<dbReference type="SUPFAM" id="SSF74731">
    <property type="entry name" value="Ribosomal protein L20"/>
    <property type="match status" value="1"/>
</dbReference>
<dbReference type="GO" id="GO:0006412">
    <property type="term" value="P:translation"/>
    <property type="evidence" value="ECO:0007669"/>
    <property type="project" value="InterPro"/>
</dbReference>
<protein>
    <recommendedName>
        <fullName evidence="6 7">Large ribosomal subunit protein bL20c</fullName>
    </recommendedName>
</protein>
<evidence type="ECO:0000256" key="8">
    <source>
        <dbReference type="RuleBase" id="RU000561"/>
    </source>
</evidence>
<dbReference type="PRINTS" id="PR00062">
    <property type="entry name" value="RIBOSOMALL20"/>
</dbReference>
<comment type="similarity">
    <text evidence="1 7 8">Belongs to the bacterial ribosomal protein bL20 family.</text>
</comment>
<dbReference type="AlphaFoldDB" id="A0A0S2LMU3"/>
<accession>A0A0S2LMU3</accession>
<dbReference type="GO" id="GO:0019843">
    <property type="term" value="F:rRNA binding"/>
    <property type="evidence" value="ECO:0007669"/>
    <property type="project" value="UniProtKB-UniRule"/>
</dbReference>
<evidence type="ECO:0000256" key="5">
    <source>
        <dbReference type="ARBA" id="ARBA00023274"/>
    </source>
</evidence>
<dbReference type="NCBIfam" id="TIGR01032">
    <property type="entry name" value="rplT_bact"/>
    <property type="match status" value="1"/>
</dbReference>
<dbReference type="CDD" id="cd07026">
    <property type="entry name" value="Ribosomal_L20"/>
    <property type="match status" value="1"/>
</dbReference>
<dbReference type="InterPro" id="IPR049946">
    <property type="entry name" value="RIBOSOMAL_L20_CS"/>
</dbReference>
<dbReference type="EMBL" id="KT625411">
    <property type="protein sequence ID" value="ALO62733.1"/>
    <property type="molecule type" value="Genomic_DNA"/>
</dbReference>
<keyword evidence="2 7" id="KW-0699">rRNA-binding</keyword>
<evidence type="ECO:0000256" key="9">
    <source>
        <dbReference type="RuleBase" id="RU004311"/>
    </source>
</evidence>
<dbReference type="InterPro" id="IPR005813">
    <property type="entry name" value="Ribosomal_bL20"/>
</dbReference>
<keyword evidence="10" id="KW-0150">Chloroplast</keyword>
<dbReference type="HAMAP" id="MF_00382">
    <property type="entry name" value="Ribosomal_bL20"/>
    <property type="match status" value="1"/>
</dbReference>
<dbReference type="GO" id="GO:1990904">
    <property type="term" value="C:ribonucleoprotein complex"/>
    <property type="evidence" value="ECO:0007669"/>
    <property type="project" value="UniProtKB-KW"/>
</dbReference>
<dbReference type="Gene3D" id="6.10.160.10">
    <property type="match status" value="1"/>
</dbReference>
<name>A0A0S2LMU3_MYCJU</name>